<organism evidence="2 3">
    <name type="scientific">Corynebacterium stationis</name>
    <dbReference type="NCBI Taxonomy" id="1705"/>
    <lineage>
        <taxon>Bacteria</taxon>
        <taxon>Bacillati</taxon>
        <taxon>Actinomycetota</taxon>
        <taxon>Actinomycetes</taxon>
        <taxon>Mycobacteriales</taxon>
        <taxon>Corynebacteriaceae</taxon>
        <taxon>Corynebacterium</taxon>
    </lineage>
</organism>
<keyword evidence="1" id="KW-0472">Membrane</keyword>
<evidence type="ECO:0000256" key="1">
    <source>
        <dbReference type="SAM" id="Phobius"/>
    </source>
</evidence>
<evidence type="ECO:0000313" key="2">
    <source>
        <dbReference type="EMBL" id="OAH31599.1"/>
    </source>
</evidence>
<dbReference type="STRING" id="1705.CA21670_08390"/>
<feature type="transmembrane region" description="Helical" evidence="1">
    <location>
        <begin position="220"/>
        <end position="242"/>
    </location>
</feature>
<evidence type="ECO:0008006" key="4">
    <source>
        <dbReference type="Google" id="ProtNLM"/>
    </source>
</evidence>
<sequence>MKKAVILGMAYFSCTVGAGFASGQEMLQYYAAFGGWGIIGAVIALALMPLIAMIAMQYGSYFQATSHDRVFTSVTSKVLARFIDYTITFTQFCISFVMLAGAGANLTQQFGTPLWLGSGIMAVAVIICGFFNVEKVTNILGAITPFIVALLALVAVYGFINPPADVGAAFQFAQDNVATTLPNWWVSTFNYVGIAMMGGIAMGIIMGGDMLDLKTAGRGGIIGGLLFGILLVMMVVAILLRSESVYDAPLPTLSLINEISEPLGTFSAVIIYIMIFSTALGNFYSLSRRMVSKKPEHFHKALIVLVLIGFALSFLDFATLVGWVFPVTGYLALVMIAVLIWTWLSRGRSEMTEEMKRRDKIRNLALRMIDPKQKFTTTHRRQLSEEIMSSNLAGRHLEKVAISEAVEELSADEDSGFDADYFIPPKSVITEHSTPKEK</sequence>
<dbReference type="PANTHER" id="PTHR37814:SF1">
    <property type="entry name" value="MEMBRANE PROTEIN"/>
    <property type="match status" value="1"/>
</dbReference>
<accession>A0A177IRR7</accession>
<feature type="transmembrane region" description="Helical" evidence="1">
    <location>
        <begin position="140"/>
        <end position="160"/>
    </location>
</feature>
<feature type="transmembrane region" description="Helical" evidence="1">
    <location>
        <begin position="114"/>
        <end position="133"/>
    </location>
</feature>
<feature type="transmembrane region" description="Helical" evidence="1">
    <location>
        <begin position="323"/>
        <end position="344"/>
    </location>
</feature>
<keyword evidence="3" id="KW-1185">Reference proteome</keyword>
<feature type="transmembrane region" description="Helical" evidence="1">
    <location>
        <begin position="262"/>
        <end position="286"/>
    </location>
</feature>
<feature type="transmembrane region" description="Helical" evidence="1">
    <location>
        <begin position="189"/>
        <end position="208"/>
    </location>
</feature>
<proteinExistence type="predicted"/>
<evidence type="ECO:0000313" key="3">
    <source>
        <dbReference type="Proteomes" id="UP000076947"/>
    </source>
</evidence>
<protein>
    <recommendedName>
        <fullName evidence="4">Membrane protein YkvI</fullName>
    </recommendedName>
</protein>
<dbReference type="InterPro" id="IPR038728">
    <property type="entry name" value="YkvI-like"/>
</dbReference>
<dbReference type="EMBL" id="LSTQ01000004">
    <property type="protein sequence ID" value="OAH31599.1"/>
    <property type="molecule type" value="Genomic_DNA"/>
</dbReference>
<feature type="transmembrane region" description="Helical" evidence="1">
    <location>
        <begin position="33"/>
        <end position="61"/>
    </location>
</feature>
<dbReference type="AlphaFoldDB" id="A0A177IRR7"/>
<feature type="transmembrane region" description="Helical" evidence="1">
    <location>
        <begin position="82"/>
        <end position="102"/>
    </location>
</feature>
<feature type="transmembrane region" description="Helical" evidence="1">
    <location>
        <begin position="298"/>
        <end position="317"/>
    </location>
</feature>
<name>A0A177IRR7_9CORY</name>
<keyword evidence="1" id="KW-1133">Transmembrane helix</keyword>
<dbReference type="RefSeq" id="WP_066837803.1">
    <property type="nucleotide sequence ID" value="NZ_CANSTI010000097.1"/>
</dbReference>
<comment type="caution">
    <text evidence="2">The sequence shown here is derived from an EMBL/GenBank/DDBJ whole genome shotgun (WGS) entry which is preliminary data.</text>
</comment>
<dbReference type="Proteomes" id="UP000076947">
    <property type="component" value="Unassembled WGS sequence"/>
</dbReference>
<reference evidence="3" key="1">
    <citation type="submission" date="2016-02" db="EMBL/GenBank/DDBJ databases">
        <authorList>
            <person name="Kaur G."/>
            <person name="Nair G.R."/>
            <person name="Mayilraj S."/>
        </authorList>
    </citation>
    <scope>NUCLEOTIDE SEQUENCE [LARGE SCALE GENOMIC DNA]</scope>
    <source>
        <strain evidence="3">GA-15</strain>
    </source>
</reference>
<dbReference type="PANTHER" id="PTHR37814">
    <property type="entry name" value="CONSERVED MEMBRANE PROTEIN"/>
    <property type="match status" value="1"/>
</dbReference>
<dbReference type="OrthoDB" id="4424890at2"/>
<gene>
    <name evidence="2" type="ORF">AYJ05_08500</name>
</gene>
<keyword evidence="1" id="KW-0812">Transmembrane</keyword>